<name>A0ABW2RXU0_9NOCA</name>
<keyword evidence="1" id="KW-1133">Transmembrane helix</keyword>
<reference evidence="3" key="1">
    <citation type="journal article" date="2019" name="Int. J. Syst. Evol. Microbiol.">
        <title>The Global Catalogue of Microorganisms (GCM) 10K type strain sequencing project: providing services to taxonomists for standard genome sequencing and annotation.</title>
        <authorList>
            <consortium name="The Broad Institute Genomics Platform"/>
            <consortium name="The Broad Institute Genome Sequencing Center for Infectious Disease"/>
            <person name="Wu L."/>
            <person name="Ma J."/>
        </authorList>
    </citation>
    <scope>NUCLEOTIDE SEQUENCE [LARGE SCALE GENOMIC DNA]</scope>
    <source>
        <strain evidence="3">ICMP 19430</strain>
    </source>
</reference>
<dbReference type="RefSeq" id="WP_378403806.1">
    <property type="nucleotide sequence ID" value="NZ_JBHTCS010000011.1"/>
</dbReference>
<protein>
    <submittedName>
        <fullName evidence="2">Uncharacterized protein</fullName>
    </submittedName>
</protein>
<organism evidence="2 3">
    <name type="scientific">Rhodococcus daqingensis</name>
    <dbReference type="NCBI Taxonomy" id="2479363"/>
    <lineage>
        <taxon>Bacteria</taxon>
        <taxon>Bacillati</taxon>
        <taxon>Actinomycetota</taxon>
        <taxon>Actinomycetes</taxon>
        <taxon>Mycobacteriales</taxon>
        <taxon>Nocardiaceae</taxon>
        <taxon>Rhodococcus</taxon>
    </lineage>
</organism>
<evidence type="ECO:0000313" key="2">
    <source>
        <dbReference type="EMBL" id="MFC7448088.1"/>
    </source>
</evidence>
<sequence length="44" mass="4687">MGSLEIMEWLHEGVLAGDPIRGALFTAAFFIVGLGGLIIGRPLF</sequence>
<evidence type="ECO:0000313" key="3">
    <source>
        <dbReference type="Proteomes" id="UP001596484"/>
    </source>
</evidence>
<keyword evidence="3" id="KW-1185">Reference proteome</keyword>
<dbReference type="EMBL" id="JBHTCS010000011">
    <property type="protein sequence ID" value="MFC7448088.1"/>
    <property type="molecule type" value="Genomic_DNA"/>
</dbReference>
<dbReference type="Proteomes" id="UP001596484">
    <property type="component" value="Unassembled WGS sequence"/>
</dbReference>
<comment type="caution">
    <text evidence="2">The sequence shown here is derived from an EMBL/GenBank/DDBJ whole genome shotgun (WGS) entry which is preliminary data.</text>
</comment>
<gene>
    <name evidence="2" type="ORF">ACFQS9_09320</name>
</gene>
<keyword evidence="1" id="KW-0812">Transmembrane</keyword>
<feature type="transmembrane region" description="Helical" evidence="1">
    <location>
        <begin position="20"/>
        <end position="40"/>
    </location>
</feature>
<accession>A0ABW2RXU0</accession>
<keyword evidence="1" id="KW-0472">Membrane</keyword>
<proteinExistence type="predicted"/>
<evidence type="ECO:0000256" key="1">
    <source>
        <dbReference type="SAM" id="Phobius"/>
    </source>
</evidence>